<sequence>MAVRPVRDVADVLLDRVIAEESEVLHQGFRAGAEYAVTRMDSERERVLHRLECSVLEPQLDRRAQWTDARRARLLADHSYRLPLPTLLTRDDARSLDPVRSCKVCWPNVHGSEPRPLRKLQARGLRAQHVGHVLATPGGDSLGPIVSTASHSTTGDDGQRREVVEVVTSWHRLEYAPSDSVYIWDLPTDSEAIERKMRLFARLGSDLSPADSD</sequence>
<reference evidence="1 2" key="1">
    <citation type="submission" date="2018-10" db="EMBL/GenBank/DDBJ databases">
        <title>Isolation, diversity and antibacterial activity of antinobacteria from the wheat rhizosphere soil.</title>
        <authorList>
            <person name="Sun T."/>
        </authorList>
    </citation>
    <scope>NUCLEOTIDE SEQUENCE [LARGE SCALE GENOMIC DNA]</scope>
    <source>
        <strain evidence="1 2">SJ-23</strain>
    </source>
</reference>
<gene>
    <name evidence="1" type="ORF">EDM22_12200</name>
</gene>
<accession>A0A3M8A9X1</accession>
<organism evidence="1 2">
    <name type="scientific">Agromyces tardus</name>
    <dbReference type="NCBI Taxonomy" id="2583849"/>
    <lineage>
        <taxon>Bacteria</taxon>
        <taxon>Bacillati</taxon>
        <taxon>Actinomycetota</taxon>
        <taxon>Actinomycetes</taxon>
        <taxon>Micrococcales</taxon>
        <taxon>Microbacteriaceae</taxon>
        <taxon>Agromyces</taxon>
    </lineage>
</organism>
<dbReference type="RefSeq" id="WP_122937326.1">
    <property type="nucleotide sequence ID" value="NZ_JBHSNT010000098.1"/>
</dbReference>
<protein>
    <submittedName>
        <fullName evidence="1">Uncharacterized protein</fullName>
    </submittedName>
</protein>
<evidence type="ECO:0000313" key="1">
    <source>
        <dbReference type="EMBL" id="RNB47387.1"/>
    </source>
</evidence>
<evidence type="ECO:0000313" key="2">
    <source>
        <dbReference type="Proteomes" id="UP000275048"/>
    </source>
</evidence>
<dbReference type="Proteomes" id="UP000275048">
    <property type="component" value="Unassembled WGS sequence"/>
</dbReference>
<dbReference type="EMBL" id="RHHB01000025">
    <property type="protein sequence ID" value="RNB47387.1"/>
    <property type="molecule type" value="Genomic_DNA"/>
</dbReference>
<keyword evidence="2" id="KW-1185">Reference proteome</keyword>
<dbReference type="AlphaFoldDB" id="A0A3M8A9X1"/>
<name>A0A3M8A9X1_9MICO</name>
<comment type="caution">
    <text evidence="1">The sequence shown here is derived from an EMBL/GenBank/DDBJ whole genome shotgun (WGS) entry which is preliminary data.</text>
</comment>
<dbReference type="OrthoDB" id="5003438at2"/>
<proteinExistence type="predicted"/>